<gene>
    <name evidence="7" type="primary">rmuC</name>
    <name evidence="7" type="ORF">H9863_06595</name>
</gene>
<evidence type="ECO:0000256" key="3">
    <source>
        <dbReference type="ARBA" id="ARBA00023054"/>
    </source>
</evidence>
<evidence type="ECO:0000256" key="4">
    <source>
        <dbReference type="ARBA" id="ARBA00023172"/>
    </source>
</evidence>
<feature type="transmembrane region" description="Helical" evidence="6">
    <location>
        <begin position="6"/>
        <end position="22"/>
    </location>
</feature>
<comment type="function">
    <text evidence="1">Involved in DNA recombination.</text>
</comment>
<evidence type="ECO:0000313" key="8">
    <source>
        <dbReference type="Proteomes" id="UP000824202"/>
    </source>
</evidence>
<evidence type="ECO:0000256" key="6">
    <source>
        <dbReference type="SAM" id="Phobius"/>
    </source>
</evidence>
<keyword evidence="4" id="KW-0233">DNA recombination</keyword>
<keyword evidence="6" id="KW-0812">Transmembrane</keyword>
<reference evidence="7" key="1">
    <citation type="journal article" date="2021" name="PeerJ">
        <title>Extensive microbial diversity within the chicken gut microbiome revealed by metagenomics and culture.</title>
        <authorList>
            <person name="Gilroy R."/>
            <person name="Ravi A."/>
            <person name="Getino M."/>
            <person name="Pursley I."/>
            <person name="Horton D.L."/>
            <person name="Alikhan N.F."/>
            <person name="Baker D."/>
            <person name="Gharbi K."/>
            <person name="Hall N."/>
            <person name="Watson M."/>
            <person name="Adriaenssens E.M."/>
            <person name="Foster-Nyarko E."/>
            <person name="Jarju S."/>
            <person name="Secka A."/>
            <person name="Antonio M."/>
            <person name="Oren A."/>
            <person name="Chaudhuri R.R."/>
            <person name="La Ragione R."/>
            <person name="Hildebrand F."/>
            <person name="Pallen M.J."/>
        </authorList>
    </citation>
    <scope>NUCLEOTIDE SEQUENCE</scope>
    <source>
        <strain evidence="7">23274</strain>
    </source>
</reference>
<dbReference type="GO" id="GO:0006310">
    <property type="term" value="P:DNA recombination"/>
    <property type="evidence" value="ECO:0007669"/>
    <property type="project" value="UniProtKB-KW"/>
</dbReference>
<comment type="caution">
    <text evidence="7">The sequence shown here is derived from an EMBL/GenBank/DDBJ whole genome shotgun (WGS) entry which is preliminary data.</text>
</comment>
<evidence type="ECO:0000256" key="1">
    <source>
        <dbReference type="ARBA" id="ARBA00003416"/>
    </source>
</evidence>
<evidence type="ECO:0000313" key="7">
    <source>
        <dbReference type="EMBL" id="HIX03769.1"/>
    </source>
</evidence>
<keyword evidence="6" id="KW-1133">Transmembrane helix</keyword>
<dbReference type="InterPro" id="IPR003798">
    <property type="entry name" value="DNA_recombination_RmuC"/>
</dbReference>
<evidence type="ECO:0000256" key="5">
    <source>
        <dbReference type="SAM" id="Coils"/>
    </source>
</evidence>
<dbReference type="EMBL" id="DXFT01000126">
    <property type="protein sequence ID" value="HIX03769.1"/>
    <property type="molecule type" value="Genomic_DNA"/>
</dbReference>
<sequence>MEIISLIIGLFIGIGICFLFLRSNKKAVQHQLVLLEQELQQKRELEQHLQQEKLMLATENERLKEQLKQAEEKLDRQKQELGEIRQIMADQFRNLANEILEDKSKRFTETNRENIEKILQPLNKDIEAFRQKVDEAYHKEATERTVLERRIAELVQLNNQIRIDAANLTNALKGSTKAQGDWGEMILERILENSGLTKGREYFVQETIRDDDNHLIRNEEGSLMRPDVTILYPDNRRVLIDSKVSLTAYMNYCNAETDVEREKALKEHLHSVRKHIDELADKNYNNWARGTLDFVMMFIPNESSYVLAMQHDSSLWSDAYRKRILLLSPANLIVSLKLTADLWSREYQNRNALEIADRGAKLYDKCVAFLESFLAIGDNIRKTQEIYNQALGRLHTGNGNLVAQAQKLQELGIKSKKGGKEIPKELLSKEESIY</sequence>
<dbReference type="PANTHER" id="PTHR30563">
    <property type="entry name" value="DNA RECOMBINATION PROTEIN RMUC"/>
    <property type="match status" value="1"/>
</dbReference>
<feature type="coiled-coil region" evidence="5">
    <location>
        <begin position="25"/>
        <end position="87"/>
    </location>
</feature>
<evidence type="ECO:0000256" key="2">
    <source>
        <dbReference type="ARBA" id="ARBA00009840"/>
    </source>
</evidence>
<dbReference type="AlphaFoldDB" id="A0A9D1V0H2"/>
<comment type="similarity">
    <text evidence="2">Belongs to the RmuC family.</text>
</comment>
<keyword evidence="3 5" id="KW-0175">Coiled coil</keyword>
<accession>A0A9D1V0H2</accession>
<protein>
    <submittedName>
        <fullName evidence="7">DNA recombination protein RmuC</fullName>
    </submittedName>
</protein>
<dbReference type="Pfam" id="PF02646">
    <property type="entry name" value="RmuC"/>
    <property type="match status" value="1"/>
</dbReference>
<organism evidence="7 8">
    <name type="scientific">Candidatus Odoribacter faecigallinarum</name>
    <dbReference type="NCBI Taxonomy" id="2838706"/>
    <lineage>
        <taxon>Bacteria</taxon>
        <taxon>Pseudomonadati</taxon>
        <taxon>Bacteroidota</taxon>
        <taxon>Bacteroidia</taxon>
        <taxon>Bacteroidales</taxon>
        <taxon>Odoribacteraceae</taxon>
        <taxon>Odoribacter</taxon>
    </lineage>
</organism>
<keyword evidence="6" id="KW-0472">Membrane</keyword>
<proteinExistence type="inferred from homology"/>
<reference evidence="7" key="2">
    <citation type="submission" date="2021-04" db="EMBL/GenBank/DDBJ databases">
        <authorList>
            <person name="Gilroy R."/>
        </authorList>
    </citation>
    <scope>NUCLEOTIDE SEQUENCE</scope>
    <source>
        <strain evidence="7">23274</strain>
    </source>
</reference>
<dbReference type="Proteomes" id="UP000824202">
    <property type="component" value="Unassembled WGS sequence"/>
</dbReference>
<name>A0A9D1V0H2_9BACT</name>
<dbReference type="PANTHER" id="PTHR30563:SF0">
    <property type="entry name" value="DNA RECOMBINATION PROTEIN RMUC"/>
    <property type="match status" value="1"/>
</dbReference>